<evidence type="ECO:0008006" key="3">
    <source>
        <dbReference type="Google" id="ProtNLM"/>
    </source>
</evidence>
<dbReference type="SUPFAM" id="SSF49464">
    <property type="entry name" value="Carboxypeptidase regulatory domain-like"/>
    <property type="match status" value="1"/>
</dbReference>
<dbReference type="AlphaFoldDB" id="A0AAN4VZ06"/>
<reference evidence="1 2" key="1">
    <citation type="submission" date="2021-12" db="EMBL/GenBank/DDBJ databases">
        <title>Genome sequencing of bacteria with rrn-lacking chromosome and rrn-plasmid.</title>
        <authorList>
            <person name="Anda M."/>
            <person name="Iwasaki W."/>
        </authorList>
    </citation>
    <scope>NUCLEOTIDE SEQUENCE [LARGE SCALE GENOMIC DNA]</scope>
    <source>
        <strain evidence="1 2">NBRC 15940</strain>
    </source>
</reference>
<dbReference type="EMBL" id="BQKE01000001">
    <property type="protein sequence ID" value="GJM61548.1"/>
    <property type="molecule type" value="Genomic_DNA"/>
</dbReference>
<keyword evidence="2" id="KW-1185">Reference proteome</keyword>
<evidence type="ECO:0000313" key="2">
    <source>
        <dbReference type="Proteomes" id="UP001310022"/>
    </source>
</evidence>
<gene>
    <name evidence="1" type="ORF">PEDI_21000</name>
</gene>
<comment type="caution">
    <text evidence="1">The sequence shown here is derived from an EMBL/GenBank/DDBJ whole genome shotgun (WGS) entry which is preliminary data.</text>
</comment>
<sequence length="231" mass="27044">MVCQGQIPIQDPVLVKGVILDAESLEPLSATNITVHSAHGRATLGYYTGEVGRFSFFAFPLDTIRFSNVGFKPRAVVIPLEVPNDQYTLIEIMEHDTIILPSILVSDKLMLEDEIDQIVSRVMTDTSFVPNVEQVVNYQIEKISLFQPVYGKFQILWLHHNYHIPKNQWINPWVWVKFINDDQEDKYTYLEMDDLYFSGRPYPHFEDQWVSPSIPYQYEMFYAREKEEWGE</sequence>
<protein>
    <recommendedName>
        <fullName evidence="3">Carboxypeptidase-like regulatory domain-containing protein</fullName>
    </recommendedName>
</protein>
<name>A0AAN4VZ06_9BACT</name>
<organism evidence="1 2">
    <name type="scientific">Persicobacter diffluens</name>
    <dbReference type="NCBI Taxonomy" id="981"/>
    <lineage>
        <taxon>Bacteria</taxon>
        <taxon>Pseudomonadati</taxon>
        <taxon>Bacteroidota</taxon>
        <taxon>Cytophagia</taxon>
        <taxon>Cytophagales</taxon>
        <taxon>Persicobacteraceae</taxon>
        <taxon>Persicobacter</taxon>
    </lineage>
</organism>
<dbReference type="InterPro" id="IPR008969">
    <property type="entry name" value="CarboxyPept-like_regulatory"/>
</dbReference>
<accession>A0AAN4VZ06</accession>
<dbReference type="Proteomes" id="UP001310022">
    <property type="component" value="Unassembled WGS sequence"/>
</dbReference>
<evidence type="ECO:0000313" key="1">
    <source>
        <dbReference type="EMBL" id="GJM61548.1"/>
    </source>
</evidence>
<proteinExistence type="predicted"/>